<proteinExistence type="predicted"/>
<keyword evidence="4" id="KW-1185">Reference proteome</keyword>
<evidence type="ECO:0000313" key="3">
    <source>
        <dbReference type="EMBL" id="KAL1257982.1"/>
    </source>
</evidence>
<evidence type="ECO:0000256" key="1">
    <source>
        <dbReference type="SAM" id="MobiDB-lite"/>
    </source>
</evidence>
<keyword evidence="2" id="KW-0732">Signal</keyword>
<comment type="caution">
    <text evidence="3">The sequence shown here is derived from an EMBL/GenBank/DDBJ whole genome shotgun (WGS) entry which is preliminary data.</text>
</comment>
<evidence type="ECO:0000313" key="4">
    <source>
        <dbReference type="Proteomes" id="UP001558613"/>
    </source>
</evidence>
<protein>
    <recommendedName>
        <fullName evidence="5">Secreted protein</fullName>
    </recommendedName>
</protein>
<gene>
    <name evidence="3" type="ORF">QQF64_011226</name>
</gene>
<evidence type="ECO:0000256" key="2">
    <source>
        <dbReference type="SAM" id="SignalP"/>
    </source>
</evidence>
<feature type="signal peptide" evidence="2">
    <location>
        <begin position="1"/>
        <end position="35"/>
    </location>
</feature>
<dbReference type="Proteomes" id="UP001558613">
    <property type="component" value="Unassembled WGS sequence"/>
</dbReference>
<name>A0ABR3M2B1_9TELE</name>
<feature type="region of interest" description="Disordered" evidence="1">
    <location>
        <begin position="49"/>
        <end position="76"/>
    </location>
</feature>
<evidence type="ECO:0008006" key="5">
    <source>
        <dbReference type="Google" id="ProtNLM"/>
    </source>
</evidence>
<organism evidence="3 4">
    <name type="scientific">Cirrhinus molitorella</name>
    <name type="common">mud carp</name>
    <dbReference type="NCBI Taxonomy" id="172907"/>
    <lineage>
        <taxon>Eukaryota</taxon>
        <taxon>Metazoa</taxon>
        <taxon>Chordata</taxon>
        <taxon>Craniata</taxon>
        <taxon>Vertebrata</taxon>
        <taxon>Euteleostomi</taxon>
        <taxon>Actinopterygii</taxon>
        <taxon>Neopterygii</taxon>
        <taxon>Teleostei</taxon>
        <taxon>Ostariophysi</taxon>
        <taxon>Cypriniformes</taxon>
        <taxon>Cyprinidae</taxon>
        <taxon>Labeoninae</taxon>
        <taxon>Labeonini</taxon>
        <taxon>Cirrhinus</taxon>
    </lineage>
</organism>
<sequence length="76" mass="8324">MVPARTTAQAMGRSMASLVVLERLLWLSLTEIKEADKVPFLDAPISPTSLNASQKHRSHPSLCNTSFPRAPVPQLL</sequence>
<reference evidence="3 4" key="1">
    <citation type="submission" date="2023-09" db="EMBL/GenBank/DDBJ databases">
        <authorList>
            <person name="Wang M."/>
        </authorList>
    </citation>
    <scope>NUCLEOTIDE SEQUENCE [LARGE SCALE GENOMIC DNA]</scope>
    <source>
        <strain evidence="3">GT-2023</strain>
        <tissue evidence="3">Liver</tissue>
    </source>
</reference>
<dbReference type="EMBL" id="JAYMGO010000017">
    <property type="protein sequence ID" value="KAL1257982.1"/>
    <property type="molecule type" value="Genomic_DNA"/>
</dbReference>
<feature type="chain" id="PRO_5046224225" description="Secreted protein" evidence="2">
    <location>
        <begin position="36"/>
        <end position="76"/>
    </location>
</feature>
<accession>A0ABR3M2B1</accession>